<dbReference type="PANTHER" id="PTHR34322:SF2">
    <property type="entry name" value="TRANSPOSASE IS200-LIKE DOMAIN-CONTAINING PROTEIN"/>
    <property type="match status" value="1"/>
</dbReference>
<dbReference type="EMBL" id="BMIN01000006">
    <property type="protein sequence ID" value="GGD10139.1"/>
    <property type="molecule type" value="Genomic_DNA"/>
</dbReference>
<proteinExistence type="predicted"/>
<comment type="caution">
    <text evidence="2">The sequence shown here is derived from an EMBL/GenBank/DDBJ whole genome shotgun (WGS) entry which is preliminary data.</text>
</comment>
<dbReference type="SMART" id="SM01321">
    <property type="entry name" value="Y1_Tnp"/>
    <property type="match status" value="1"/>
</dbReference>
<evidence type="ECO:0000259" key="1">
    <source>
        <dbReference type="SMART" id="SM01321"/>
    </source>
</evidence>
<dbReference type="InterPro" id="IPR036515">
    <property type="entry name" value="Transposase_17_sf"/>
</dbReference>
<evidence type="ECO:0000313" key="3">
    <source>
        <dbReference type="Proteomes" id="UP000642571"/>
    </source>
</evidence>
<evidence type="ECO:0000313" key="2">
    <source>
        <dbReference type="EMBL" id="GGD10139.1"/>
    </source>
</evidence>
<keyword evidence="3" id="KW-1185">Reference proteome</keyword>
<accession>A0ABQ1Q311</accession>
<gene>
    <name evidence="2" type="ORF">GCM10011389_17080</name>
</gene>
<dbReference type="SUPFAM" id="SSF143422">
    <property type="entry name" value="Transposase IS200-like"/>
    <property type="match status" value="1"/>
</dbReference>
<dbReference type="RefSeq" id="WP_188652784.1">
    <property type="nucleotide sequence ID" value="NZ_BMIN01000006.1"/>
</dbReference>
<sequence length="274" mass="32252">MPRKARKQSRTGIYHIMLRGINQQTIFEDETDKHQFLLTLKRYKELCHFKLYSYCIMDNHVHLLLEEGEESVSHFLKRISSSYVYWYNLKYDRHGHLFQGRFNSECVNDMEYFLTVVRYIHQNPLKAAVVRNVWDSKWTSIHAYLGGRSDLVDTEKYLALLALDDASALRRYKIFMEEVNEDQCLDIIVNRRVQDCEVREYLINLGVPHSSVLQQMDRGKRDEILASLKAIEGVSCRQISRVTGISKSVVGRVLGRRDRYVVPSETNERVKKQN</sequence>
<dbReference type="Gene3D" id="3.30.70.1290">
    <property type="entry name" value="Transposase IS200-like"/>
    <property type="match status" value="1"/>
</dbReference>
<dbReference type="Pfam" id="PF01797">
    <property type="entry name" value="Y1_Tnp"/>
    <property type="match status" value="1"/>
</dbReference>
<name>A0ABQ1Q311_9BACI</name>
<dbReference type="InterPro" id="IPR002686">
    <property type="entry name" value="Transposase_17"/>
</dbReference>
<organism evidence="2 3">
    <name type="scientific">Pontibacillus salipaludis</name>
    <dbReference type="NCBI Taxonomy" id="1697394"/>
    <lineage>
        <taxon>Bacteria</taxon>
        <taxon>Bacillati</taxon>
        <taxon>Bacillota</taxon>
        <taxon>Bacilli</taxon>
        <taxon>Bacillales</taxon>
        <taxon>Bacillaceae</taxon>
        <taxon>Pontibacillus</taxon>
    </lineage>
</organism>
<reference evidence="3" key="1">
    <citation type="journal article" date="2019" name="Int. J. Syst. Evol. Microbiol.">
        <title>The Global Catalogue of Microorganisms (GCM) 10K type strain sequencing project: providing services to taxonomists for standard genome sequencing and annotation.</title>
        <authorList>
            <consortium name="The Broad Institute Genomics Platform"/>
            <consortium name="The Broad Institute Genome Sequencing Center for Infectious Disease"/>
            <person name="Wu L."/>
            <person name="Ma J."/>
        </authorList>
    </citation>
    <scope>NUCLEOTIDE SEQUENCE [LARGE SCALE GENOMIC DNA]</scope>
    <source>
        <strain evidence="3">CGMCC 1.15353</strain>
    </source>
</reference>
<dbReference type="PANTHER" id="PTHR34322">
    <property type="entry name" value="TRANSPOSASE, Y1_TNP DOMAIN-CONTAINING"/>
    <property type="match status" value="1"/>
</dbReference>
<dbReference type="Proteomes" id="UP000642571">
    <property type="component" value="Unassembled WGS sequence"/>
</dbReference>
<feature type="domain" description="Transposase IS200-like" evidence="1">
    <location>
        <begin position="9"/>
        <end position="123"/>
    </location>
</feature>
<protein>
    <recommendedName>
        <fullName evidence="1">Transposase IS200-like domain-containing protein</fullName>
    </recommendedName>
</protein>